<reference evidence="14 15" key="1">
    <citation type="journal article" date="2005" name="Proc. Natl. Acad. Sci. U.S.A.">
        <title>The complete genome sequence of Mycobacterium avium subspecies paratuberculosis.</title>
        <authorList>
            <person name="Li L."/>
            <person name="Bannantine J.P."/>
            <person name="Zhang Q."/>
            <person name="Amonsin A."/>
            <person name="May B.J."/>
            <person name="Alt D."/>
            <person name="Banerji N."/>
            <person name="Kanjilal S."/>
            <person name="Kapur V."/>
        </authorList>
    </citation>
    <scope>NUCLEOTIDE SEQUENCE [LARGE SCALE GENOMIC DNA]</scope>
    <source>
        <strain evidence="15">ATCC BAA-968 / K-10</strain>
    </source>
</reference>
<dbReference type="KEGG" id="mpa:MAP_0133c"/>
<feature type="transmembrane region" description="Helical" evidence="12">
    <location>
        <begin position="75"/>
        <end position="95"/>
    </location>
</feature>
<feature type="transmembrane region" description="Helical" evidence="12">
    <location>
        <begin position="101"/>
        <end position="124"/>
    </location>
</feature>
<evidence type="ECO:0000256" key="7">
    <source>
        <dbReference type="ARBA" id="ARBA00022989"/>
    </source>
</evidence>
<dbReference type="PANTHER" id="PTHR43528:SF1">
    <property type="entry name" value="ALPHA-KETOGLUTARATE PERMEASE"/>
    <property type="match status" value="1"/>
</dbReference>
<keyword evidence="15" id="KW-1185">Reference proteome</keyword>
<evidence type="ECO:0000256" key="5">
    <source>
        <dbReference type="ARBA" id="ARBA00022692"/>
    </source>
</evidence>
<dbReference type="InterPro" id="IPR005829">
    <property type="entry name" value="Sugar_transporter_CS"/>
</dbReference>
<dbReference type="Proteomes" id="UP000000580">
    <property type="component" value="Chromosome"/>
</dbReference>
<dbReference type="InterPro" id="IPR028626">
    <property type="entry name" value="Ribosomal_eS28_CS"/>
</dbReference>
<feature type="compositionally biased region" description="Basic and acidic residues" evidence="11">
    <location>
        <begin position="489"/>
        <end position="502"/>
    </location>
</feature>
<feature type="transmembrane region" description="Helical" evidence="12">
    <location>
        <begin position="203"/>
        <end position="224"/>
    </location>
</feature>
<sequence>MSPEVAERLRPGPVAARSPLLAHPRWFVPGKFRVSHQSMGIRRRRRKWARKEIRVADPAMRQTIMGTAIGNFMEWYDFGVYGYIATTLAEVFYPGKSVSGLHLIATFSTLAAAFVVRPLGGFIFGPLGDRIGRHRVLVVTILMMTVSTTTTGLLPTYSSIGIWAPILLVIARIFQGLSTGGEYVGAMTYLVEQAPDHKRGMMVGFLPMGNLVGFVLAGMLVTGLQTWLPDQDMLSYGWRIPLLLGLPFGLVALYLRLRLEESSAYQSANDSPHTPGGQGRQQIRRTVAQQWRPMLICAALVLTSQVADFMLTGYLPTYLRLFVRVGHTAGLVMIVTTLAILMATVVAVASLSDRIGVKPIMWTGCALLIGASVPAFLLIRFGGVYPVIFIGVLLIGLMELCFDSTGPAMLPALFPTNVRYGALAISYNISISLVGGVTPLIAQALVSATGNVMVPAYMLIFGGAVGAVTLLFTPEVAGKPLPGSGPAVETEREARALADDVR</sequence>
<accession>Q745C2</accession>
<keyword evidence="4" id="KW-1003">Cell membrane</keyword>
<dbReference type="PROSITE" id="PS00217">
    <property type="entry name" value="SUGAR_TRANSPORT_2"/>
    <property type="match status" value="1"/>
</dbReference>
<evidence type="ECO:0000256" key="9">
    <source>
        <dbReference type="ARBA" id="ARBA00037295"/>
    </source>
</evidence>
<feature type="transmembrane region" description="Helical" evidence="12">
    <location>
        <begin position="294"/>
        <end position="315"/>
    </location>
</feature>
<dbReference type="InterPro" id="IPR020846">
    <property type="entry name" value="MFS_dom"/>
</dbReference>
<dbReference type="STRING" id="262316.MAP_0133c"/>
<evidence type="ECO:0000256" key="2">
    <source>
        <dbReference type="ARBA" id="ARBA00008240"/>
    </source>
</evidence>
<evidence type="ECO:0000256" key="1">
    <source>
        <dbReference type="ARBA" id="ARBA00004651"/>
    </source>
</evidence>
<evidence type="ECO:0000313" key="15">
    <source>
        <dbReference type="Proteomes" id="UP000000580"/>
    </source>
</evidence>
<dbReference type="SUPFAM" id="SSF103473">
    <property type="entry name" value="MFS general substrate transporter"/>
    <property type="match status" value="1"/>
</dbReference>
<evidence type="ECO:0000256" key="8">
    <source>
        <dbReference type="ARBA" id="ARBA00023136"/>
    </source>
</evidence>
<feature type="transmembrane region" description="Helical" evidence="12">
    <location>
        <begin position="327"/>
        <end position="348"/>
    </location>
</feature>
<feature type="transmembrane region" description="Helical" evidence="12">
    <location>
        <begin position="385"/>
        <end position="402"/>
    </location>
</feature>
<evidence type="ECO:0000256" key="6">
    <source>
        <dbReference type="ARBA" id="ARBA00022847"/>
    </source>
</evidence>
<comment type="function">
    <text evidence="9">May be a proton symporter involved in the uptake of osmolytes such as proline and glycine betaine.</text>
</comment>
<feature type="transmembrane region" description="Helical" evidence="12">
    <location>
        <begin position="423"/>
        <end position="446"/>
    </location>
</feature>
<dbReference type="FunFam" id="1.20.1250.20:FF:000001">
    <property type="entry name" value="Dicarboxylate MFS transporter"/>
    <property type="match status" value="1"/>
</dbReference>
<evidence type="ECO:0000256" key="3">
    <source>
        <dbReference type="ARBA" id="ARBA00022448"/>
    </source>
</evidence>
<dbReference type="InterPro" id="IPR036259">
    <property type="entry name" value="MFS_trans_sf"/>
</dbReference>
<dbReference type="eggNOG" id="COG0477">
    <property type="taxonomic scope" value="Bacteria"/>
</dbReference>
<proteinExistence type="inferred from homology"/>
<dbReference type="GO" id="GO:0015293">
    <property type="term" value="F:symporter activity"/>
    <property type="evidence" value="ECO:0007669"/>
    <property type="project" value="UniProtKB-KW"/>
</dbReference>
<keyword evidence="6" id="KW-0769">Symport</keyword>
<dbReference type="AlphaFoldDB" id="Q745C2"/>
<evidence type="ECO:0000256" key="10">
    <source>
        <dbReference type="ARBA" id="ARBA00039918"/>
    </source>
</evidence>
<comment type="similarity">
    <text evidence="2">Belongs to the major facilitator superfamily. Metabolite:H+ Symporter (MHS) family (TC 2.A.1.6) family.</text>
</comment>
<feature type="transmembrane region" description="Helical" evidence="12">
    <location>
        <begin position="452"/>
        <end position="472"/>
    </location>
</feature>
<feature type="transmembrane region" description="Helical" evidence="12">
    <location>
        <begin position="160"/>
        <end position="191"/>
    </location>
</feature>
<dbReference type="GO" id="GO:0005886">
    <property type="term" value="C:plasma membrane"/>
    <property type="evidence" value="ECO:0007669"/>
    <property type="project" value="UniProtKB-SubCell"/>
</dbReference>
<evidence type="ECO:0000313" key="14">
    <source>
        <dbReference type="EMBL" id="AAS02450.1"/>
    </source>
</evidence>
<name>Q745C2_MYCPA</name>
<dbReference type="HOGENOM" id="CLU_001265_39_0_11"/>
<dbReference type="PROSITE" id="PS00961">
    <property type="entry name" value="RIBOSOMAL_S28E"/>
    <property type="match status" value="1"/>
</dbReference>
<feature type="transmembrane region" description="Helical" evidence="12">
    <location>
        <begin position="136"/>
        <end position="154"/>
    </location>
</feature>
<feature type="transmembrane region" description="Helical" evidence="12">
    <location>
        <begin position="236"/>
        <end position="255"/>
    </location>
</feature>
<gene>
    <name evidence="14" type="ordered locus">MAP_0133c</name>
</gene>
<keyword evidence="8 12" id="KW-0472">Membrane</keyword>
<comment type="subcellular location">
    <subcellularLocation>
        <location evidence="1">Cell membrane</location>
        <topology evidence="1">Multi-pass membrane protein</topology>
    </subcellularLocation>
</comment>
<evidence type="ECO:0000256" key="12">
    <source>
        <dbReference type="SAM" id="Phobius"/>
    </source>
</evidence>
<feature type="domain" description="Major facilitator superfamily (MFS) profile" evidence="13">
    <location>
        <begin position="63"/>
        <end position="481"/>
    </location>
</feature>
<organism evidence="14 15">
    <name type="scientific">Mycolicibacterium paratuberculosis (strain ATCC BAA-968 / K-10)</name>
    <name type="common">Mycobacterium paratuberculosis</name>
    <dbReference type="NCBI Taxonomy" id="262316"/>
    <lineage>
        <taxon>Bacteria</taxon>
        <taxon>Bacillati</taxon>
        <taxon>Actinomycetota</taxon>
        <taxon>Actinomycetes</taxon>
        <taxon>Mycobacteriales</taxon>
        <taxon>Mycobacteriaceae</taxon>
        <taxon>Mycobacterium</taxon>
        <taxon>Mycobacterium avium complex (MAC)</taxon>
    </lineage>
</organism>
<dbReference type="InterPro" id="IPR051084">
    <property type="entry name" value="H+-coupled_symporters"/>
</dbReference>
<keyword evidence="7 12" id="KW-1133">Transmembrane helix</keyword>
<dbReference type="EMBL" id="AE016958">
    <property type="protein sequence ID" value="AAS02450.1"/>
    <property type="molecule type" value="Genomic_DNA"/>
</dbReference>
<dbReference type="PROSITE" id="PS50850">
    <property type="entry name" value="MFS"/>
    <property type="match status" value="1"/>
</dbReference>
<keyword evidence="5 12" id="KW-0812">Transmembrane</keyword>
<dbReference type="InterPro" id="IPR005828">
    <property type="entry name" value="MFS_sugar_transport-like"/>
</dbReference>
<evidence type="ECO:0000256" key="11">
    <source>
        <dbReference type="SAM" id="MobiDB-lite"/>
    </source>
</evidence>
<evidence type="ECO:0000256" key="4">
    <source>
        <dbReference type="ARBA" id="ARBA00022475"/>
    </source>
</evidence>
<dbReference type="Pfam" id="PF00083">
    <property type="entry name" value="Sugar_tr"/>
    <property type="match status" value="2"/>
</dbReference>
<protein>
    <recommendedName>
        <fullName evidence="10">Putative proline/betaine transporter</fullName>
    </recommendedName>
</protein>
<evidence type="ECO:0000259" key="13">
    <source>
        <dbReference type="PROSITE" id="PS50850"/>
    </source>
</evidence>
<keyword evidence="3" id="KW-0813">Transport</keyword>
<dbReference type="Gene3D" id="1.20.1250.20">
    <property type="entry name" value="MFS general substrate transporter like domains"/>
    <property type="match status" value="1"/>
</dbReference>
<dbReference type="PANTHER" id="PTHR43528">
    <property type="entry name" value="ALPHA-KETOGLUTARATE PERMEASE"/>
    <property type="match status" value="1"/>
</dbReference>
<feature type="region of interest" description="Disordered" evidence="11">
    <location>
        <begin position="482"/>
        <end position="502"/>
    </location>
</feature>